<reference evidence="2" key="1">
    <citation type="submission" date="2006-08" db="EMBL/GenBank/DDBJ databases">
        <title>Plethodontid modulating factor (PMF): a multigene family that produces a hypervariable salamander courtship pheromone.</title>
        <authorList>
            <person name="Palmer C.A."/>
            <person name="Watts R.A."/>
            <person name="Houck L.D."/>
            <person name="Picard A.L."/>
            <person name="Arnold S.J."/>
        </authorList>
    </citation>
    <scope>NUCLEOTIDE SEQUENCE</scope>
    <source>
        <tissue evidence="2">Mental gland</tissue>
    </source>
</reference>
<dbReference type="SUPFAM" id="SSF57302">
    <property type="entry name" value="Snake toxin-like"/>
    <property type="match status" value="1"/>
</dbReference>
<organism evidence="2">
    <name type="scientific">Plethodon ventralis</name>
    <name type="common">southern zigzag salamander</name>
    <dbReference type="NCBI Taxonomy" id="315413"/>
    <lineage>
        <taxon>Eukaryota</taxon>
        <taxon>Metazoa</taxon>
        <taxon>Chordata</taxon>
        <taxon>Craniata</taxon>
        <taxon>Vertebrata</taxon>
        <taxon>Euteleostomi</taxon>
        <taxon>Amphibia</taxon>
        <taxon>Batrachia</taxon>
        <taxon>Caudata</taxon>
        <taxon>Salamandroidea</taxon>
        <taxon>Plethodontidae</taxon>
        <taxon>Plethodontinae</taxon>
        <taxon>Plethodon</taxon>
    </lineage>
</organism>
<dbReference type="EMBL" id="DQ882489">
    <property type="protein sequence ID" value="ABI48778.1"/>
    <property type="molecule type" value="mRNA"/>
</dbReference>
<feature type="signal peptide" evidence="1">
    <location>
        <begin position="1"/>
        <end position="21"/>
    </location>
</feature>
<sequence>MRTTALLILLVVLVSTGEVLRCNTMNGGTEECPADIAGVCAHYKSDKEEMKGCWIQAMCDEDKAALAAGELEEFTCCYEDLCN</sequence>
<keyword evidence="1" id="KW-0732">Signal</keyword>
<dbReference type="AlphaFoldDB" id="Q0GAI8"/>
<evidence type="ECO:0000313" key="2">
    <source>
        <dbReference type="EMBL" id="ABI48778.1"/>
    </source>
</evidence>
<dbReference type="Gene3D" id="2.10.60.10">
    <property type="entry name" value="CD59"/>
    <property type="match status" value="1"/>
</dbReference>
<dbReference type="InterPro" id="IPR045860">
    <property type="entry name" value="Snake_toxin-like_sf"/>
</dbReference>
<evidence type="ECO:0000256" key="1">
    <source>
        <dbReference type="SAM" id="SignalP"/>
    </source>
</evidence>
<protein>
    <submittedName>
        <fullName evidence="2">Plethodontid modulating factor</fullName>
    </submittedName>
</protein>
<proteinExistence type="evidence at transcript level"/>
<accession>Q0GAI8</accession>
<name>Q0GAI8_9SALA</name>
<feature type="chain" id="PRO_5007698426" evidence="1">
    <location>
        <begin position="22"/>
        <end position="83"/>
    </location>
</feature>
<dbReference type="EMBL" id="DQ882488">
    <property type="protein sequence ID" value="ABI48777.1"/>
    <property type="molecule type" value="mRNA"/>
</dbReference>